<reference evidence="2 3" key="1">
    <citation type="submission" date="2016-09" db="EMBL/GenBank/DDBJ databases">
        <title>Photobacterium proteolyticum sp. nov. a protease producing bacterium isolated from ocean sediments of Laizhou Bay.</title>
        <authorList>
            <person name="Li Y."/>
        </authorList>
    </citation>
    <scope>NUCLEOTIDE SEQUENCE [LARGE SCALE GENOMIC DNA]</scope>
    <source>
        <strain evidence="2 3">13-12</strain>
    </source>
</reference>
<dbReference type="RefSeq" id="WP_075766134.1">
    <property type="nucleotide sequence ID" value="NZ_MJIL01000085.1"/>
</dbReference>
<sequence>MTKVLVAGATGYLGRYIAHELQSRGYRVTVVVRNSAKLTAFEKAHFEVIEAEVTNPDSLAGCCDGVDVVISTVGITRQKDDLTYMDVDYQANLNLLQQAQQGGVKKFIYVSALNGEKLKHLKIFQAKEAFVDELKASGLGYCVIRPNGFFSDMAEIFHMAEKGRVYLFGDGTLKGNPIHGEDLAEYCVNAITASDQELNVGGPQTLTQNEIASIAFEALGTTPQITHIPDWCRVAICKILTTFTSSKFYGPFEFFLTVMGREMVAPQYGNRTLKEYYQGLNDKTPESAS</sequence>
<keyword evidence="3" id="KW-1185">Reference proteome</keyword>
<dbReference type="SUPFAM" id="SSF51735">
    <property type="entry name" value="NAD(P)-binding Rossmann-fold domains"/>
    <property type="match status" value="1"/>
</dbReference>
<dbReference type="GO" id="GO:0015995">
    <property type="term" value="P:chlorophyll biosynthetic process"/>
    <property type="evidence" value="ECO:0007669"/>
    <property type="project" value="UniProtKB-UniPathway"/>
</dbReference>
<dbReference type="InterPro" id="IPR036291">
    <property type="entry name" value="NAD(P)-bd_dom_sf"/>
</dbReference>
<dbReference type="EMBL" id="MJIL01000085">
    <property type="protein sequence ID" value="OLQ74141.1"/>
    <property type="molecule type" value="Genomic_DNA"/>
</dbReference>
<dbReference type="CDD" id="cd05243">
    <property type="entry name" value="SDR_a5"/>
    <property type="match status" value="1"/>
</dbReference>
<protein>
    <submittedName>
        <fullName evidence="2">NAD-dependent dehydratase</fullName>
    </submittedName>
</protein>
<name>A0A1Q9GI36_9GAMM</name>
<dbReference type="InterPro" id="IPR051207">
    <property type="entry name" value="ComplexI_NDUFA9_subunit"/>
</dbReference>
<evidence type="ECO:0000313" key="3">
    <source>
        <dbReference type="Proteomes" id="UP000186905"/>
    </source>
</evidence>
<dbReference type="Proteomes" id="UP000186905">
    <property type="component" value="Unassembled WGS sequence"/>
</dbReference>
<feature type="domain" description="NAD(P)-binding" evidence="1">
    <location>
        <begin position="8"/>
        <end position="192"/>
    </location>
</feature>
<dbReference type="GO" id="GO:0044877">
    <property type="term" value="F:protein-containing complex binding"/>
    <property type="evidence" value="ECO:0007669"/>
    <property type="project" value="TreeGrafter"/>
</dbReference>
<evidence type="ECO:0000313" key="2">
    <source>
        <dbReference type="EMBL" id="OLQ74141.1"/>
    </source>
</evidence>
<organism evidence="2 3">
    <name type="scientific">Photobacterium proteolyticum</name>
    <dbReference type="NCBI Taxonomy" id="1903952"/>
    <lineage>
        <taxon>Bacteria</taxon>
        <taxon>Pseudomonadati</taxon>
        <taxon>Pseudomonadota</taxon>
        <taxon>Gammaproteobacteria</taxon>
        <taxon>Vibrionales</taxon>
        <taxon>Vibrionaceae</taxon>
        <taxon>Photobacterium</taxon>
    </lineage>
</organism>
<dbReference type="UniPathway" id="UPA00668"/>
<dbReference type="PANTHER" id="PTHR12126">
    <property type="entry name" value="NADH-UBIQUINONE OXIDOREDUCTASE 39 KDA SUBUNIT-RELATED"/>
    <property type="match status" value="1"/>
</dbReference>
<proteinExistence type="predicted"/>
<dbReference type="PANTHER" id="PTHR12126:SF11">
    <property type="entry name" value="NADH DEHYDROGENASE [UBIQUINONE] 1 ALPHA SUBCOMPLEX SUBUNIT 9, MITOCHONDRIAL"/>
    <property type="match status" value="1"/>
</dbReference>
<dbReference type="InterPro" id="IPR016040">
    <property type="entry name" value="NAD(P)-bd_dom"/>
</dbReference>
<gene>
    <name evidence="2" type="ORF">BIT28_19895</name>
</gene>
<dbReference type="Gene3D" id="3.40.50.720">
    <property type="entry name" value="NAD(P)-binding Rossmann-like Domain"/>
    <property type="match status" value="1"/>
</dbReference>
<dbReference type="Pfam" id="PF13460">
    <property type="entry name" value="NAD_binding_10"/>
    <property type="match status" value="1"/>
</dbReference>
<evidence type="ECO:0000259" key="1">
    <source>
        <dbReference type="Pfam" id="PF13460"/>
    </source>
</evidence>
<dbReference type="OrthoDB" id="9776313at2"/>
<dbReference type="STRING" id="1903952.BIT28_19895"/>
<comment type="caution">
    <text evidence="2">The sequence shown here is derived from an EMBL/GenBank/DDBJ whole genome shotgun (WGS) entry which is preliminary data.</text>
</comment>
<accession>A0A1Q9GI36</accession>
<dbReference type="AlphaFoldDB" id="A0A1Q9GI36"/>